<evidence type="ECO:0008006" key="2">
    <source>
        <dbReference type="Google" id="ProtNLM"/>
    </source>
</evidence>
<proteinExistence type="predicted"/>
<protein>
    <recommendedName>
        <fullName evidence="2">YkgJ family cysteine cluster protein</fullName>
    </recommendedName>
</protein>
<name>A0A644VF08_9ZZZZ</name>
<reference evidence="1" key="1">
    <citation type="submission" date="2019-08" db="EMBL/GenBank/DDBJ databases">
        <authorList>
            <person name="Kucharzyk K."/>
            <person name="Murdoch R.W."/>
            <person name="Higgins S."/>
            <person name="Loffler F."/>
        </authorList>
    </citation>
    <scope>NUCLEOTIDE SEQUENCE</scope>
</reference>
<accession>A0A644VF08</accession>
<gene>
    <name evidence="1" type="ORF">SDC9_35256</name>
</gene>
<evidence type="ECO:0000313" key="1">
    <source>
        <dbReference type="EMBL" id="MPL89223.1"/>
    </source>
</evidence>
<comment type="caution">
    <text evidence="1">The sequence shown here is derived from an EMBL/GenBank/DDBJ whole genome shotgun (WGS) entry which is preliminary data.</text>
</comment>
<organism evidence="1">
    <name type="scientific">bioreactor metagenome</name>
    <dbReference type="NCBI Taxonomy" id="1076179"/>
    <lineage>
        <taxon>unclassified sequences</taxon>
        <taxon>metagenomes</taxon>
        <taxon>ecological metagenomes</taxon>
    </lineage>
</organism>
<sequence length="115" mass="13199">MEPNEHGLIRLIHKMAWKKLILEKLNKPEQLKVTGQCNRCGQCCICWIYDQPDQPAEVLPRKGWCPDLDLESGLCRIWENRPKGCRKYPTLRDFELGAVLDKCGFRLSSGGNENG</sequence>
<dbReference type="AlphaFoldDB" id="A0A644VF08"/>
<dbReference type="InterPro" id="IPR005358">
    <property type="entry name" value="Puta_zinc/iron-chelating_dom"/>
</dbReference>
<dbReference type="EMBL" id="VSSQ01000275">
    <property type="protein sequence ID" value="MPL89223.1"/>
    <property type="molecule type" value="Genomic_DNA"/>
</dbReference>
<dbReference type="Pfam" id="PF03692">
    <property type="entry name" value="CxxCxxCC"/>
    <property type="match status" value="1"/>
</dbReference>